<dbReference type="GO" id="GO:0016020">
    <property type="term" value="C:membrane"/>
    <property type="evidence" value="ECO:0007669"/>
    <property type="project" value="InterPro"/>
</dbReference>
<reference evidence="5" key="1">
    <citation type="journal article" date="2018" name="Sci. Rep.">
        <title>Lignite coal burning seam in the remote Altai Mountains harbors a hydrogen-driven thermophilic microbial community.</title>
        <authorList>
            <person name="Kadnikov V.V."/>
            <person name="Mardanov A.V."/>
            <person name="Ivasenko D.A."/>
            <person name="Antsiferov D.V."/>
            <person name="Beletsky A.V."/>
            <person name="Karnachuk O.V."/>
            <person name="Ravin N.V."/>
        </authorList>
    </citation>
    <scope>NUCLEOTIDE SEQUENCE [LARGE SCALE GENOMIC DNA]</scope>
</reference>
<gene>
    <name evidence="4" type="ORF">BSOLF_2461</name>
</gene>
<proteinExistence type="predicted"/>
<dbReference type="SMART" id="SM00283">
    <property type="entry name" value="MA"/>
    <property type="match status" value="1"/>
</dbReference>
<dbReference type="SUPFAM" id="SSF58104">
    <property type="entry name" value="Methyl-accepting chemotaxis protein (MCP) signaling domain"/>
    <property type="match status" value="1"/>
</dbReference>
<comment type="caution">
    <text evidence="4">The sequence shown here is derived from an EMBL/GenBank/DDBJ whole genome shotgun (WGS) entry which is preliminary data.</text>
</comment>
<dbReference type="Pfam" id="PF00015">
    <property type="entry name" value="MCPsignal"/>
    <property type="match status" value="1"/>
</dbReference>
<feature type="domain" description="Methyl-accepting transducer" evidence="3">
    <location>
        <begin position="197"/>
        <end position="396"/>
    </location>
</feature>
<dbReference type="Gene3D" id="1.10.490.10">
    <property type="entry name" value="Globins"/>
    <property type="match status" value="1"/>
</dbReference>
<dbReference type="EMBL" id="PEBX01000143">
    <property type="protein sequence ID" value="PTQ55308.1"/>
    <property type="molecule type" value="Genomic_DNA"/>
</dbReference>
<organism evidence="4 5">
    <name type="scientific">Candidatus Carbonibacillus altaicus</name>
    <dbReference type="NCBI Taxonomy" id="2163959"/>
    <lineage>
        <taxon>Bacteria</taxon>
        <taxon>Bacillati</taxon>
        <taxon>Bacillota</taxon>
        <taxon>Bacilli</taxon>
        <taxon>Bacillales</taxon>
        <taxon>Candidatus Carbonibacillus</taxon>
    </lineage>
</organism>
<dbReference type="AlphaFoldDB" id="A0A2R6XY09"/>
<sequence length="583" mass="66524">MMKWLGMSRVKSDTLIPDMWKEQLKQKMHDAFMDYVQSYPQLLQLLEKRAGSVERFWRTIDDYLERLAQDEEGLDGTDRESYLLKIGKRQAEMELPMEFHAFFYQKLFSLSFELARQHRYIVMNEQEASWLERLHTSIHREEGTILSAYYEHQRVQLATFLLEALLPIFLSDVRLTTVAQDVHSMIDEAKGLRLASQEIEHAANDVSQNVLRVAERMENVTAQALESEQTIDKALSQFVEAQSSFERVQKGVSSITQEMYAIGELVRTIEELTAQTKLLSLNASIEAARAGEEGRGFAVVASEIKKLADRTTDSLQHIKKSVGAFGKLVEDTDRETQQFAWFMTEGAHQSELAKEGLRGIVSNIKGSQDDVEMIAAAAEEQTAATTDLIERFTMYTEKLEAVQNTFRLFARDIWEGLKAIDARRVELVENTTLVLADRLRFAILDHLVFRFRVDLTVLGVMDEDPERLGDADHCRLGKLIDRYQDVFTSLPCYHTLQDSHARIHQLGQGIVQGIVLNRQKVASQKRPSRLRVQDTALSATHERRLQDRATPAEQFAELDEVTKTFLSTIEACIAQLHSSGAHL</sequence>
<dbReference type="GO" id="GO:0019825">
    <property type="term" value="F:oxygen binding"/>
    <property type="evidence" value="ECO:0007669"/>
    <property type="project" value="InterPro"/>
</dbReference>
<dbReference type="Gene3D" id="1.10.287.950">
    <property type="entry name" value="Methyl-accepting chemotaxis protein"/>
    <property type="match status" value="1"/>
</dbReference>
<dbReference type="GO" id="GO:0007165">
    <property type="term" value="P:signal transduction"/>
    <property type="evidence" value="ECO:0007669"/>
    <property type="project" value="UniProtKB-KW"/>
</dbReference>
<evidence type="ECO:0000313" key="4">
    <source>
        <dbReference type="EMBL" id="PTQ55308.1"/>
    </source>
</evidence>
<keyword evidence="1 2" id="KW-0807">Transducer</keyword>
<dbReference type="PANTHER" id="PTHR32089">
    <property type="entry name" value="METHYL-ACCEPTING CHEMOTAXIS PROTEIN MCPB"/>
    <property type="match status" value="1"/>
</dbReference>
<dbReference type="PROSITE" id="PS50111">
    <property type="entry name" value="CHEMOTAXIS_TRANSDUC_2"/>
    <property type="match status" value="1"/>
</dbReference>
<dbReference type="InterPro" id="IPR012292">
    <property type="entry name" value="Globin/Proto"/>
</dbReference>
<dbReference type="PANTHER" id="PTHR32089:SF112">
    <property type="entry name" value="LYSOZYME-LIKE PROTEIN-RELATED"/>
    <property type="match status" value="1"/>
</dbReference>
<name>A0A2R6XY09_9BACL</name>
<evidence type="ECO:0000256" key="2">
    <source>
        <dbReference type="PROSITE-ProRule" id="PRU00284"/>
    </source>
</evidence>
<evidence type="ECO:0000313" key="5">
    <source>
        <dbReference type="Proteomes" id="UP000244338"/>
    </source>
</evidence>
<dbReference type="GO" id="GO:0020037">
    <property type="term" value="F:heme binding"/>
    <property type="evidence" value="ECO:0007669"/>
    <property type="project" value="InterPro"/>
</dbReference>
<dbReference type="Proteomes" id="UP000244338">
    <property type="component" value="Unassembled WGS sequence"/>
</dbReference>
<evidence type="ECO:0000256" key="1">
    <source>
        <dbReference type="ARBA" id="ARBA00023224"/>
    </source>
</evidence>
<evidence type="ECO:0000259" key="3">
    <source>
        <dbReference type="PROSITE" id="PS50111"/>
    </source>
</evidence>
<dbReference type="Gene3D" id="1.20.120.30">
    <property type="entry name" value="Aspartate receptor, ligand-binding domain"/>
    <property type="match status" value="1"/>
</dbReference>
<dbReference type="InterPro" id="IPR004089">
    <property type="entry name" value="MCPsignal_dom"/>
</dbReference>
<protein>
    <submittedName>
        <fullName evidence="4">Methyl-accepting chemotaxis protein</fullName>
    </submittedName>
</protein>
<accession>A0A2R6XY09</accession>